<evidence type="ECO:0000313" key="3">
    <source>
        <dbReference type="Proteomes" id="UP000218113"/>
    </source>
</evidence>
<name>A0A2A4T5N0_9DELT</name>
<proteinExistence type="predicted"/>
<accession>A0A2A4T5N0</accession>
<comment type="caution">
    <text evidence="2">The sequence shown here is derived from an EMBL/GenBank/DDBJ whole genome shotgun (WGS) entry which is preliminary data.</text>
</comment>
<protein>
    <recommendedName>
        <fullName evidence="1">Metallo-beta-lactamase domain-containing protein</fullName>
    </recommendedName>
</protein>
<gene>
    <name evidence="2" type="ORF">COB67_05890</name>
</gene>
<dbReference type="Gene3D" id="3.60.15.10">
    <property type="entry name" value="Ribonuclease Z/Hydroxyacylglutathione hydrolase-like"/>
    <property type="match status" value="1"/>
</dbReference>
<dbReference type="Proteomes" id="UP000218113">
    <property type="component" value="Unassembled WGS sequence"/>
</dbReference>
<reference evidence="3" key="1">
    <citation type="submission" date="2017-08" db="EMBL/GenBank/DDBJ databases">
        <title>A dynamic microbial community with high functional redundancy inhabits the cold, oxic subseafloor aquifer.</title>
        <authorList>
            <person name="Tully B.J."/>
            <person name="Wheat C.G."/>
            <person name="Glazer B.T."/>
            <person name="Huber J.A."/>
        </authorList>
    </citation>
    <scope>NUCLEOTIDE SEQUENCE [LARGE SCALE GENOMIC DNA]</scope>
</reference>
<dbReference type="InterPro" id="IPR001279">
    <property type="entry name" value="Metallo-B-lactamas"/>
</dbReference>
<dbReference type="EMBL" id="NVSR01000029">
    <property type="protein sequence ID" value="PCI28641.1"/>
    <property type="molecule type" value="Genomic_DNA"/>
</dbReference>
<dbReference type="Pfam" id="PF00753">
    <property type="entry name" value="Lactamase_B"/>
    <property type="match status" value="1"/>
</dbReference>
<dbReference type="AlphaFoldDB" id="A0A2A4T5N0"/>
<organism evidence="2 3">
    <name type="scientific">SAR324 cluster bacterium</name>
    <dbReference type="NCBI Taxonomy" id="2024889"/>
    <lineage>
        <taxon>Bacteria</taxon>
        <taxon>Deltaproteobacteria</taxon>
        <taxon>SAR324 cluster</taxon>
    </lineage>
</organism>
<dbReference type="InterPro" id="IPR036866">
    <property type="entry name" value="RibonucZ/Hydroxyglut_hydro"/>
</dbReference>
<feature type="domain" description="Metallo-beta-lactamase" evidence="1">
    <location>
        <begin position="26"/>
        <end position="79"/>
    </location>
</feature>
<evidence type="ECO:0000313" key="2">
    <source>
        <dbReference type="EMBL" id="PCI28641.1"/>
    </source>
</evidence>
<evidence type="ECO:0000259" key="1">
    <source>
        <dbReference type="Pfam" id="PF00753"/>
    </source>
</evidence>
<dbReference type="SUPFAM" id="SSF56281">
    <property type="entry name" value="Metallo-hydrolase/oxidoreductase"/>
    <property type="match status" value="1"/>
</dbReference>
<sequence length="334" mass="38696">MELILINYSKKIPPIGQGGFIVQKIYIKNKETQIIYDCGTKSAEIKIISEIKKLNTQIDTILIISHFHADHINKISELKANMIKVVKVIIPKVHKNDLVLLASNCDDNLVSKFIYNPQLVFEHAEVVYIENNEENIPILENVRSKGFLTSNLNGTINHNSSCQVIDNDAQWLVRFYVDSHTYTGLTGAELKTVEAIDTIDDLIDQKVNLREIYDNISKKDPNKTNMMMFIYPNYNKYYHRYRYRHTKSLIMCTGDMKIDSSDKALQIKNHFLDLIYLVTDMMLPHHGSNKYFDFNPFRCLIRAYAQTEKVKHGHPGDDTIKKLELEGIEFYNIS</sequence>